<proteinExistence type="predicted"/>
<evidence type="ECO:0000259" key="1">
    <source>
        <dbReference type="Pfam" id="PF01636"/>
    </source>
</evidence>
<reference evidence="2" key="1">
    <citation type="journal article" date="2023" name="Mol. Phylogenet. Evol.">
        <title>Genome-scale phylogeny and comparative genomics of the fungal order Sordariales.</title>
        <authorList>
            <person name="Hensen N."/>
            <person name="Bonometti L."/>
            <person name="Westerberg I."/>
            <person name="Brannstrom I.O."/>
            <person name="Guillou S."/>
            <person name="Cros-Aarteil S."/>
            <person name="Calhoun S."/>
            <person name="Haridas S."/>
            <person name="Kuo A."/>
            <person name="Mondo S."/>
            <person name="Pangilinan J."/>
            <person name="Riley R."/>
            <person name="LaButti K."/>
            <person name="Andreopoulos B."/>
            <person name="Lipzen A."/>
            <person name="Chen C."/>
            <person name="Yan M."/>
            <person name="Daum C."/>
            <person name="Ng V."/>
            <person name="Clum A."/>
            <person name="Steindorff A."/>
            <person name="Ohm R.A."/>
            <person name="Martin F."/>
            <person name="Silar P."/>
            <person name="Natvig D.O."/>
            <person name="Lalanne C."/>
            <person name="Gautier V."/>
            <person name="Ament-Velasquez S.L."/>
            <person name="Kruys A."/>
            <person name="Hutchinson M.I."/>
            <person name="Powell A.J."/>
            <person name="Barry K."/>
            <person name="Miller A.N."/>
            <person name="Grigoriev I.V."/>
            <person name="Debuchy R."/>
            <person name="Gladieux P."/>
            <person name="Hiltunen Thoren M."/>
            <person name="Johannesson H."/>
        </authorList>
    </citation>
    <scope>NUCLEOTIDE SEQUENCE</scope>
    <source>
        <strain evidence="2">CBS 958.72</strain>
    </source>
</reference>
<organism evidence="2 3">
    <name type="scientific">Lasiosphaeria ovina</name>
    <dbReference type="NCBI Taxonomy" id="92902"/>
    <lineage>
        <taxon>Eukaryota</taxon>
        <taxon>Fungi</taxon>
        <taxon>Dikarya</taxon>
        <taxon>Ascomycota</taxon>
        <taxon>Pezizomycotina</taxon>
        <taxon>Sordariomycetes</taxon>
        <taxon>Sordariomycetidae</taxon>
        <taxon>Sordariales</taxon>
        <taxon>Lasiosphaeriaceae</taxon>
        <taxon>Lasiosphaeria</taxon>
    </lineage>
</organism>
<dbReference type="Gene3D" id="3.30.200.20">
    <property type="entry name" value="Phosphorylase Kinase, domain 1"/>
    <property type="match status" value="1"/>
</dbReference>
<dbReference type="SUPFAM" id="SSF56112">
    <property type="entry name" value="Protein kinase-like (PK-like)"/>
    <property type="match status" value="1"/>
</dbReference>
<protein>
    <recommendedName>
        <fullName evidence="1">Aminoglycoside phosphotransferase domain-containing protein</fullName>
    </recommendedName>
</protein>
<evidence type="ECO:0000313" key="3">
    <source>
        <dbReference type="Proteomes" id="UP001287356"/>
    </source>
</evidence>
<dbReference type="PANTHER" id="PTHR21310">
    <property type="entry name" value="AMINOGLYCOSIDE PHOSPHOTRANSFERASE-RELATED-RELATED"/>
    <property type="match status" value="1"/>
</dbReference>
<gene>
    <name evidence="2" type="ORF">B0T24DRAFT_673075</name>
</gene>
<comment type="caution">
    <text evidence="2">The sequence shown here is derived from an EMBL/GenBank/DDBJ whole genome shotgun (WGS) entry which is preliminary data.</text>
</comment>
<reference evidence="2" key="2">
    <citation type="submission" date="2023-06" db="EMBL/GenBank/DDBJ databases">
        <authorList>
            <consortium name="Lawrence Berkeley National Laboratory"/>
            <person name="Haridas S."/>
            <person name="Hensen N."/>
            <person name="Bonometti L."/>
            <person name="Westerberg I."/>
            <person name="Brannstrom I.O."/>
            <person name="Guillou S."/>
            <person name="Cros-Aarteil S."/>
            <person name="Calhoun S."/>
            <person name="Kuo A."/>
            <person name="Mondo S."/>
            <person name="Pangilinan J."/>
            <person name="Riley R."/>
            <person name="Labutti K."/>
            <person name="Andreopoulos B."/>
            <person name="Lipzen A."/>
            <person name="Chen C."/>
            <person name="Yanf M."/>
            <person name="Daum C."/>
            <person name="Ng V."/>
            <person name="Clum A."/>
            <person name="Steindorff A."/>
            <person name="Ohm R."/>
            <person name="Martin F."/>
            <person name="Silar P."/>
            <person name="Natvig D."/>
            <person name="Lalanne C."/>
            <person name="Gautier V."/>
            <person name="Ament-Velasquez S.L."/>
            <person name="Kruys A."/>
            <person name="Hutchinson M.I."/>
            <person name="Powell A.J."/>
            <person name="Barry K."/>
            <person name="Miller A.N."/>
            <person name="Grigoriev I.V."/>
            <person name="Debuchy R."/>
            <person name="Gladieux P."/>
            <person name="Thoren M.H."/>
            <person name="Johannesson H."/>
        </authorList>
    </citation>
    <scope>NUCLEOTIDE SEQUENCE</scope>
    <source>
        <strain evidence="2">CBS 958.72</strain>
    </source>
</reference>
<dbReference type="Proteomes" id="UP001287356">
    <property type="component" value="Unassembled WGS sequence"/>
</dbReference>
<feature type="domain" description="Aminoglycoside phosphotransferase" evidence="1">
    <location>
        <begin position="58"/>
        <end position="285"/>
    </location>
</feature>
<dbReference type="InterPro" id="IPR002575">
    <property type="entry name" value="Aminoglycoside_PTrfase"/>
</dbReference>
<dbReference type="EMBL" id="JAULSN010000001">
    <property type="protein sequence ID" value="KAK3383168.1"/>
    <property type="molecule type" value="Genomic_DNA"/>
</dbReference>
<sequence length="411" mass="44903">MAADLGTHSWIGADAYEPGSEFHQRATAFLAAVKWDLLASISSRLWNGIPCHVHARFSIGHFNPVRRIEFADGASWVARLRLPPLEALSGGNREAGAANTLMVEIASMKFLKAKTPIPVPEVHSYCADPANDVGAPYILMDYIDGTVAAELRAAKECELGLYGAPDQDRKFRKDMAAIQATLSLFAFDRIGSLYQDDHTSEFFIGADIETGKGPWASSAAPDVQTSPSFAVPVLFKHLIARYAEEESTRGPFRLTNRDFGAHNLLVNNDFEIVGVIDLDGVMAAPVELVAQYPVLTGLDREPPGHVETKPAAISRIARTWPRLEEYRDLVGVAEAEIMGAGEEARKEEAANASPPPLPPPLIASRLLSDASSIVQGVLQYRSHQEFVNDKWMEAYLRLLRSTCVPPSDPES</sequence>
<dbReference type="AlphaFoldDB" id="A0AAE0TXG8"/>
<keyword evidence="3" id="KW-1185">Reference proteome</keyword>
<dbReference type="InterPro" id="IPR011009">
    <property type="entry name" value="Kinase-like_dom_sf"/>
</dbReference>
<dbReference type="Pfam" id="PF01636">
    <property type="entry name" value="APH"/>
    <property type="match status" value="1"/>
</dbReference>
<dbReference type="PANTHER" id="PTHR21310:SF37">
    <property type="entry name" value="AMINOGLYCOSIDE PHOSPHOTRANSFERASE DOMAIN-CONTAINING PROTEIN"/>
    <property type="match status" value="1"/>
</dbReference>
<accession>A0AAE0TXG8</accession>
<dbReference type="InterPro" id="IPR051678">
    <property type="entry name" value="AGP_Transferase"/>
</dbReference>
<evidence type="ECO:0000313" key="2">
    <source>
        <dbReference type="EMBL" id="KAK3383168.1"/>
    </source>
</evidence>
<name>A0AAE0TXG8_9PEZI</name>